<gene>
    <name evidence="2" type="ORF">GO816_08275</name>
</gene>
<dbReference type="CDD" id="cd02440">
    <property type="entry name" value="AdoMet_MTases"/>
    <property type="match status" value="1"/>
</dbReference>
<dbReference type="PANTHER" id="PTHR45036:SF1">
    <property type="entry name" value="METHYLTRANSFERASE LIKE 7A"/>
    <property type="match status" value="1"/>
</dbReference>
<name>A0A6I4I890_9SPHI</name>
<dbReference type="InterPro" id="IPR013216">
    <property type="entry name" value="Methyltransf_11"/>
</dbReference>
<sequence length="197" mass="22388">MKHSSEAFYNNFSFFYPLVDWFLKPQKRMLFEEVNQQPPGNLLEVGVGNGSHLAFYQEHDVTGIDTSEGMLKTARKMSTSKPVQLLNMDGEAMVFADASFDYIVLSHVIAVVTNPHNLLGEVTRVLKSGGKLFVLNHFTPANHLSIIDRLFSPVARLLSFRSVFYLNDIKSAGRLRLLKQIEFKPASYFKLLIFEKV</sequence>
<dbReference type="InterPro" id="IPR052356">
    <property type="entry name" value="Thiol_S-MT"/>
</dbReference>
<dbReference type="GO" id="GO:0008757">
    <property type="term" value="F:S-adenosylmethionine-dependent methyltransferase activity"/>
    <property type="evidence" value="ECO:0007669"/>
    <property type="project" value="InterPro"/>
</dbReference>
<keyword evidence="2" id="KW-0808">Transferase</keyword>
<protein>
    <submittedName>
        <fullName evidence="2">Methyltransferase domain-containing protein</fullName>
    </submittedName>
</protein>
<keyword evidence="3" id="KW-1185">Reference proteome</keyword>
<dbReference type="PANTHER" id="PTHR45036">
    <property type="entry name" value="METHYLTRANSFERASE LIKE 7B"/>
    <property type="match status" value="1"/>
</dbReference>
<dbReference type="OrthoDB" id="9770553at2"/>
<feature type="domain" description="Methyltransferase type 11" evidence="1">
    <location>
        <begin position="43"/>
        <end position="134"/>
    </location>
</feature>
<comment type="caution">
    <text evidence="2">The sequence shown here is derived from an EMBL/GenBank/DDBJ whole genome shotgun (WGS) entry which is preliminary data.</text>
</comment>
<accession>A0A6I4I890</accession>
<dbReference type="GO" id="GO:0032259">
    <property type="term" value="P:methylation"/>
    <property type="evidence" value="ECO:0007669"/>
    <property type="project" value="UniProtKB-KW"/>
</dbReference>
<dbReference type="Pfam" id="PF08241">
    <property type="entry name" value="Methyltransf_11"/>
    <property type="match status" value="1"/>
</dbReference>
<evidence type="ECO:0000313" key="3">
    <source>
        <dbReference type="Proteomes" id="UP000434850"/>
    </source>
</evidence>
<organism evidence="2 3">
    <name type="scientific">Mucilaginibacter aquatilis</name>
    <dbReference type="NCBI Taxonomy" id="1517760"/>
    <lineage>
        <taxon>Bacteria</taxon>
        <taxon>Pseudomonadati</taxon>
        <taxon>Bacteroidota</taxon>
        <taxon>Sphingobacteriia</taxon>
        <taxon>Sphingobacteriales</taxon>
        <taxon>Sphingobacteriaceae</taxon>
        <taxon>Mucilaginibacter</taxon>
    </lineage>
</organism>
<evidence type="ECO:0000313" key="2">
    <source>
        <dbReference type="EMBL" id="MVN91117.1"/>
    </source>
</evidence>
<dbReference type="InterPro" id="IPR029063">
    <property type="entry name" value="SAM-dependent_MTases_sf"/>
</dbReference>
<evidence type="ECO:0000259" key="1">
    <source>
        <dbReference type="Pfam" id="PF08241"/>
    </source>
</evidence>
<keyword evidence="2" id="KW-0489">Methyltransferase</keyword>
<dbReference type="AlphaFoldDB" id="A0A6I4I890"/>
<reference evidence="2 3" key="1">
    <citation type="submission" date="2019-12" db="EMBL/GenBank/DDBJ databases">
        <title>Mucilaginibacter sp. HME9299 genome sequencing and assembly.</title>
        <authorList>
            <person name="Kang H."/>
            <person name="Kim H."/>
            <person name="Joh K."/>
        </authorList>
    </citation>
    <scope>NUCLEOTIDE SEQUENCE [LARGE SCALE GENOMIC DNA]</scope>
    <source>
        <strain evidence="2 3">HME9299</strain>
    </source>
</reference>
<dbReference type="Proteomes" id="UP000434850">
    <property type="component" value="Unassembled WGS sequence"/>
</dbReference>
<dbReference type="Gene3D" id="3.40.50.150">
    <property type="entry name" value="Vaccinia Virus protein VP39"/>
    <property type="match status" value="1"/>
</dbReference>
<dbReference type="SUPFAM" id="SSF53335">
    <property type="entry name" value="S-adenosyl-L-methionine-dependent methyltransferases"/>
    <property type="match status" value="1"/>
</dbReference>
<dbReference type="RefSeq" id="WP_157541091.1">
    <property type="nucleotide sequence ID" value="NZ_WQLA01000003.1"/>
</dbReference>
<dbReference type="EMBL" id="WQLA01000003">
    <property type="protein sequence ID" value="MVN91117.1"/>
    <property type="molecule type" value="Genomic_DNA"/>
</dbReference>
<proteinExistence type="predicted"/>